<dbReference type="PANTHER" id="PTHR31616">
    <property type="entry name" value="TREHALASE"/>
    <property type="match status" value="1"/>
</dbReference>
<evidence type="ECO:0000313" key="3">
    <source>
        <dbReference type="EMBL" id="CAA9581762.1"/>
    </source>
</evidence>
<sequence>MPTVDAAWTPVSRRDGYLPIADHGLIGDGATAALVGRDGAIPWLCVPRFDSPPLFCGLLDARRGGAFTVAPEEVVASRQFYEPDSGVLVTELRGREGSVRVTDALTLRAGGDLAEDAPAGRRELLRSVRVLEGRVRLRVEVAPRGGAEAERRHGGWRVRCAERPELDLQLDADRPLAGLRSTLDLEAGEALNLTLRWGRGTYRYQPFRAEDRLASTIEAWRRWLGAFRYDGPRTDLVRRSAITLKLLNHCANGPMVAAPTSSLPEAIGGPRNWDYRYVWIRDGAFAVYALRRVGLAHEADGFLGWILDAVEREGRLRVLADLDGRPTPPEREDAGLEGYRGSAPVRWGNGAAEQIQHDVYGEVIDCAYLWAMHGTIDPELWGSLRGWVEAARQRWDTPDQGIWEVRTPGRVFTYSAAMCQVALDRGARLAARYGLPGDVAGWRADAARITQTILADAWDPAVGSLTEHLGGGGLDASLLALPLRRVVPFDHPRMVATTAAIAERLAAGDGLLYRYRTEASPDGLAGGEGAFLLCSFWLVDNLVGQGRHDEAAALFDRLCARANPLGLLPEQIDPGSGAFLGNFPQAFSHIGLISSGVNLAQATARR</sequence>
<keyword evidence="3" id="KW-0326">Glycosidase</keyword>
<organism evidence="3">
    <name type="scientific">uncultured Thermomicrobiales bacterium</name>
    <dbReference type="NCBI Taxonomy" id="1645740"/>
    <lineage>
        <taxon>Bacteria</taxon>
        <taxon>Pseudomonadati</taxon>
        <taxon>Thermomicrobiota</taxon>
        <taxon>Thermomicrobia</taxon>
        <taxon>Thermomicrobiales</taxon>
        <taxon>environmental samples</taxon>
    </lineage>
</organism>
<dbReference type="InterPro" id="IPR011613">
    <property type="entry name" value="GH15-like"/>
</dbReference>
<accession>A0A6J4VLN7</accession>
<feature type="domain" description="GH15-like" evidence="1">
    <location>
        <begin position="232"/>
        <end position="595"/>
    </location>
</feature>
<dbReference type="EC" id="3.2.1.3" evidence="3"/>
<dbReference type="GO" id="GO:0015927">
    <property type="term" value="F:trehalase activity"/>
    <property type="evidence" value="ECO:0007669"/>
    <property type="project" value="TreeGrafter"/>
</dbReference>
<feature type="domain" description="Trehalase-like N-terminal" evidence="2">
    <location>
        <begin position="19"/>
        <end position="145"/>
    </location>
</feature>
<dbReference type="PANTHER" id="PTHR31616:SF10">
    <property type="entry name" value="TREHALASE"/>
    <property type="match status" value="1"/>
</dbReference>
<gene>
    <name evidence="3" type="ORF">AVDCRST_MAG19-4093</name>
</gene>
<dbReference type="EMBL" id="CADCWL010000228">
    <property type="protein sequence ID" value="CAA9581762.1"/>
    <property type="molecule type" value="Genomic_DNA"/>
</dbReference>
<protein>
    <submittedName>
        <fullName evidence="3">GH15</fullName>
        <ecNumber evidence="3">3.2.1.3</ecNumber>
    </submittedName>
</protein>
<dbReference type="InterPro" id="IPR008928">
    <property type="entry name" value="6-hairpin_glycosidase_sf"/>
</dbReference>
<evidence type="ECO:0000259" key="2">
    <source>
        <dbReference type="Pfam" id="PF19291"/>
    </source>
</evidence>
<dbReference type="Gene3D" id="1.50.10.10">
    <property type="match status" value="1"/>
</dbReference>
<evidence type="ECO:0000259" key="1">
    <source>
        <dbReference type="Pfam" id="PF00723"/>
    </source>
</evidence>
<dbReference type="InterPro" id="IPR012341">
    <property type="entry name" value="6hp_glycosidase-like_sf"/>
</dbReference>
<dbReference type="Pfam" id="PF19291">
    <property type="entry name" value="TREH_N"/>
    <property type="match status" value="1"/>
</dbReference>
<name>A0A6J4VLN7_9BACT</name>
<proteinExistence type="predicted"/>
<dbReference type="SUPFAM" id="SSF48208">
    <property type="entry name" value="Six-hairpin glycosidases"/>
    <property type="match status" value="1"/>
</dbReference>
<keyword evidence="3" id="KW-0378">Hydrolase</keyword>
<dbReference type="InterPro" id="IPR045582">
    <property type="entry name" value="Trehalase-like_N"/>
</dbReference>
<dbReference type="GO" id="GO:0005993">
    <property type="term" value="P:trehalose catabolic process"/>
    <property type="evidence" value="ECO:0007669"/>
    <property type="project" value="TreeGrafter"/>
</dbReference>
<dbReference type="AlphaFoldDB" id="A0A6J4VLN7"/>
<reference evidence="3" key="1">
    <citation type="submission" date="2020-02" db="EMBL/GenBank/DDBJ databases">
        <authorList>
            <person name="Meier V. D."/>
        </authorList>
    </citation>
    <scope>NUCLEOTIDE SEQUENCE</scope>
    <source>
        <strain evidence="3">AVDCRST_MAG19</strain>
    </source>
</reference>
<dbReference type="GO" id="GO:0004339">
    <property type="term" value="F:glucan 1,4-alpha-glucosidase activity"/>
    <property type="evidence" value="ECO:0007669"/>
    <property type="project" value="UniProtKB-EC"/>
</dbReference>
<dbReference type="Pfam" id="PF00723">
    <property type="entry name" value="Glyco_hydro_15"/>
    <property type="match status" value="1"/>
</dbReference>